<dbReference type="GO" id="GO:0005524">
    <property type="term" value="F:ATP binding"/>
    <property type="evidence" value="ECO:0007669"/>
    <property type="project" value="UniProtKB-KW"/>
</dbReference>
<evidence type="ECO:0000313" key="14">
    <source>
        <dbReference type="Proteomes" id="UP000037084"/>
    </source>
</evidence>
<dbReference type="InterPro" id="IPR025201">
    <property type="entry name" value="KdpD_TM"/>
</dbReference>
<organism evidence="13 14">
    <name type="scientific">Streptomyces virginiae</name>
    <name type="common">Streptomyces cinnamonensis</name>
    <dbReference type="NCBI Taxonomy" id="1961"/>
    <lineage>
        <taxon>Bacteria</taxon>
        <taxon>Bacillati</taxon>
        <taxon>Actinomycetota</taxon>
        <taxon>Actinomycetes</taxon>
        <taxon>Kitasatosporales</taxon>
        <taxon>Streptomycetaceae</taxon>
        <taxon>Streptomyces</taxon>
    </lineage>
</organism>
<accession>A0A0L8N3N2</accession>
<name>A0A0L8N3N2_STRVG</name>
<evidence type="ECO:0000256" key="9">
    <source>
        <dbReference type="ARBA" id="ARBA00023012"/>
    </source>
</evidence>
<feature type="domain" description="Sensor protein KdpD transmembrane" evidence="12">
    <location>
        <begin position="24"/>
        <end position="126"/>
    </location>
</feature>
<dbReference type="EMBL" id="LGUV01000015">
    <property type="protein sequence ID" value="KOG57193.1"/>
    <property type="molecule type" value="Genomic_DNA"/>
</dbReference>
<evidence type="ECO:0000256" key="1">
    <source>
        <dbReference type="ARBA" id="ARBA00004141"/>
    </source>
</evidence>
<sequence>MLEWKRISSGMRPVPTPAPTGSVWAAAALAAVALVAVLNLLDGPGDPLIDLLALSLAVAVVSTGARLTAAPGTALLCWLVLNAYATAPIGRLTWDAPYDLVRLACLLAAASTGTVVARLANARAAHRRLTP</sequence>
<keyword evidence="2" id="KW-0597">Phosphoprotein</keyword>
<dbReference type="OrthoDB" id="4236046at2"/>
<evidence type="ECO:0000256" key="7">
    <source>
        <dbReference type="ARBA" id="ARBA00022840"/>
    </source>
</evidence>
<evidence type="ECO:0000256" key="8">
    <source>
        <dbReference type="ARBA" id="ARBA00022989"/>
    </source>
</evidence>
<dbReference type="GO" id="GO:0016301">
    <property type="term" value="F:kinase activity"/>
    <property type="evidence" value="ECO:0007669"/>
    <property type="project" value="UniProtKB-KW"/>
</dbReference>
<keyword evidence="3" id="KW-0808">Transferase</keyword>
<feature type="transmembrane region" description="Helical" evidence="11">
    <location>
        <begin position="47"/>
        <end position="68"/>
    </location>
</feature>
<feature type="transmembrane region" description="Helical" evidence="11">
    <location>
        <begin position="21"/>
        <end position="41"/>
    </location>
</feature>
<keyword evidence="7" id="KW-0067">ATP-binding</keyword>
<keyword evidence="9" id="KW-0902">Two-component regulatory system</keyword>
<dbReference type="PATRIC" id="fig|1961.12.peg.1088"/>
<evidence type="ECO:0000259" key="12">
    <source>
        <dbReference type="Pfam" id="PF13493"/>
    </source>
</evidence>
<dbReference type="Pfam" id="PF13493">
    <property type="entry name" value="DUF4118"/>
    <property type="match status" value="1"/>
</dbReference>
<evidence type="ECO:0000256" key="5">
    <source>
        <dbReference type="ARBA" id="ARBA00022741"/>
    </source>
</evidence>
<evidence type="ECO:0000256" key="11">
    <source>
        <dbReference type="SAM" id="Phobius"/>
    </source>
</evidence>
<dbReference type="Gene3D" id="1.20.120.620">
    <property type="entry name" value="Backbone structure of the membrane domain of e. Coli histidine kinase receptor kdpd"/>
    <property type="match status" value="1"/>
</dbReference>
<keyword evidence="4 11" id="KW-0812">Transmembrane</keyword>
<feature type="transmembrane region" description="Helical" evidence="11">
    <location>
        <begin position="100"/>
        <end position="120"/>
    </location>
</feature>
<dbReference type="AlphaFoldDB" id="A0A0L8N3N2"/>
<proteinExistence type="predicted"/>
<evidence type="ECO:0000256" key="3">
    <source>
        <dbReference type="ARBA" id="ARBA00022679"/>
    </source>
</evidence>
<keyword evidence="5" id="KW-0547">Nucleotide-binding</keyword>
<dbReference type="InterPro" id="IPR038318">
    <property type="entry name" value="KdpD_sf"/>
</dbReference>
<keyword evidence="8 11" id="KW-1133">Transmembrane helix</keyword>
<evidence type="ECO:0000256" key="10">
    <source>
        <dbReference type="ARBA" id="ARBA00023136"/>
    </source>
</evidence>
<dbReference type="RefSeq" id="WP_053168509.1">
    <property type="nucleotide sequence ID" value="NZ_LGUV01000015.1"/>
</dbReference>
<reference evidence="14" key="1">
    <citation type="submission" date="2015-07" db="EMBL/GenBank/DDBJ databases">
        <authorList>
            <consortium name="Consortium for Microbial Forensics and Genomics (microFORGE)"/>
            <person name="Knight B.M."/>
            <person name="Roberts D.P."/>
            <person name="Lin D."/>
            <person name="Hari K."/>
            <person name="Fletcher J."/>
            <person name="Melcher U."/>
            <person name="Blagden T."/>
            <person name="Winegar R.A."/>
        </authorList>
    </citation>
    <scope>NUCLEOTIDE SEQUENCE [LARGE SCALE GENOMIC DNA]</scope>
    <source>
        <strain evidence="14">NRRL B-1447</strain>
    </source>
</reference>
<evidence type="ECO:0000256" key="6">
    <source>
        <dbReference type="ARBA" id="ARBA00022777"/>
    </source>
</evidence>
<protein>
    <submittedName>
        <fullName evidence="13">Membrane protein</fullName>
    </submittedName>
</protein>
<evidence type="ECO:0000313" key="13">
    <source>
        <dbReference type="EMBL" id="KOG57193.1"/>
    </source>
</evidence>
<comment type="subcellular location">
    <subcellularLocation>
        <location evidence="1">Membrane</location>
        <topology evidence="1">Multi-pass membrane protein</topology>
    </subcellularLocation>
</comment>
<evidence type="ECO:0000256" key="4">
    <source>
        <dbReference type="ARBA" id="ARBA00022692"/>
    </source>
</evidence>
<keyword evidence="6" id="KW-0418">Kinase</keyword>
<comment type="caution">
    <text evidence="13">The sequence shown here is derived from an EMBL/GenBank/DDBJ whole genome shotgun (WGS) entry which is preliminary data.</text>
</comment>
<dbReference type="GO" id="GO:0000160">
    <property type="term" value="P:phosphorelay signal transduction system"/>
    <property type="evidence" value="ECO:0007669"/>
    <property type="project" value="UniProtKB-KW"/>
</dbReference>
<gene>
    <name evidence="13" type="ORF">ADK75_05100</name>
</gene>
<dbReference type="Proteomes" id="UP000037084">
    <property type="component" value="Unassembled WGS sequence"/>
</dbReference>
<dbReference type="GO" id="GO:0016020">
    <property type="term" value="C:membrane"/>
    <property type="evidence" value="ECO:0007669"/>
    <property type="project" value="UniProtKB-SubCell"/>
</dbReference>
<keyword evidence="10 11" id="KW-0472">Membrane</keyword>
<evidence type="ECO:0000256" key="2">
    <source>
        <dbReference type="ARBA" id="ARBA00022553"/>
    </source>
</evidence>